<dbReference type="RefSeq" id="WP_004607015.1">
    <property type="nucleotide sequence ID" value="NZ_AP024846.1"/>
</dbReference>
<dbReference type="GO" id="GO:0005829">
    <property type="term" value="C:cytosol"/>
    <property type="evidence" value="ECO:0007669"/>
    <property type="project" value="TreeGrafter"/>
</dbReference>
<accession>A0A844F6Y7</accession>
<dbReference type="InterPro" id="IPR029062">
    <property type="entry name" value="Class_I_gatase-like"/>
</dbReference>
<dbReference type="Proteomes" id="UP000462363">
    <property type="component" value="Unassembled WGS sequence"/>
</dbReference>
<dbReference type="InterPro" id="IPR011697">
    <property type="entry name" value="Peptidase_C26"/>
</dbReference>
<proteinExistence type="predicted"/>
<dbReference type="SUPFAM" id="SSF52317">
    <property type="entry name" value="Class I glutamine amidotransferase-like"/>
    <property type="match status" value="1"/>
</dbReference>
<dbReference type="Gene3D" id="3.40.50.880">
    <property type="match status" value="1"/>
</dbReference>
<comment type="caution">
    <text evidence="1">The sequence shown here is derived from an EMBL/GenBank/DDBJ whole genome shotgun (WGS) entry which is preliminary data.</text>
</comment>
<dbReference type="CDD" id="cd01745">
    <property type="entry name" value="GATase1_2"/>
    <property type="match status" value="1"/>
</dbReference>
<dbReference type="AlphaFoldDB" id="A0A844F6Y7"/>
<dbReference type="PANTHER" id="PTHR43235:SF1">
    <property type="entry name" value="GLUTAMINE AMIDOTRANSFERASE PB2B2.05-RELATED"/>
    <property type="match status" value="1"/>
</dbReference>
<dbReference type="GO" id="GO:0006598">
    <property type="term" value="P:polyamine catabolic process"/>
    <property type="evidence" value="ECO:0007669"/>
    <property type="project" value="TreeGrafter"/>
</dbReference>
<dbReference type="PROSITE" id="PS51273">
    <property type="entry name" value="GATASE_TYPE_1"/>
    <property type="match status" value="1"/>
</dbReference>
<reference evidence="1 2" key="1">
    <citation type="submission" date="2019-08" db="EMBL/GenBank/DDBJ databases">
        <title>In-depth cultivation of the pig gut microbiome towards novel bacterial diversity and tailored functional studies.</title>
        <authorList>
            <person name="Wylensek D."/>
            <person name="Hitch T.C.A."/>
            <person name="Clavel T."/>
        </authorList>
    </citation>
    <scope>NUCLEOTIDE SEQUENCE [LARGE SCALE GENOMIC DNA]</scope>
    <source>
        <strain evidence="1 2">BL-389-WT-3D</strain>
    </source>
</reference>
<dbReference type="GeneID" id="62696502"/>
<protein>
    <submittedName>
        <fullName evidence="1">Gamma-glutamyl-gamma-aminobutyrate hydrolase family protein</fullName>
    </submittedName>
</protein>
<sequence length="247" mass="27232">MNPIIGIVACGSTDQRQFVPQTYISAIEDAGGIPVILPCTKEDEAYPHYGKICDGFLFCGGDDVSPLLFGEELQTDRGRTDTRTDIFHLSFMEYALKTRLPILGICRGMQILNIALGGTIFQDLALRPASSLNHMQLSESRADTSHKITVSQNSMLYNILGDSACVNSFHHQSVHTLGTDLKITAIASDGVIEAVESVSRPFVLGVQWHPECMYQSMEPMQKLFHAFLKKAADAKNLQYIFSDLGTK</sequence>
<evidence type="ECO:0000313" key="2">
    <source>
        <dbReference type="Proteomes" id="UP000462363"/>
    </source>
</evidence>
<dbReference type="PANTHER" id="PTHR43235">
    <property type="entry name" value="GLUTAMINE AMIDOTRANSFERASE PB2B2.05-RELATED"/>
    <property type="match status" value="1"/>
</dbReference>
<evidence type="ECO:0000313" key="1">
    <source>
        <dbReference type="EMBL" id="MSS39530.1"/>
    </source>
</evidence>
<dbReference type="InterPro" id="IPR044668">
    <property type="entry name" value="PuuD-like"/>
</dbReference>
<dbReference type="Pfam" id="PF07722">
    <property type="entry name" value="Peptidase_C26"/>
    <property type="match status" value="1"/>
</dbReference>
<keyword evidence="1" id="KW-0378">Hydrolase</keyword>
<gene>
    <name evidence="1" type="ORF">FYJ37_03925</name>
</gene>
<dbReference type="EMBL" id="VUMB01000006">
    <property type="protein sequence ID" value="MSS39530.1"/>
    <property type="molecule type" value="Genomic_DNA"/>
</dbReference>
<name>A0A844F6Y7_CLOSV</name>
<dbReference type="GO" id="GO:0033969">
    <property type="term" value="F:gamma-glutamyl-gamma-aminobutyrate hydrolase activity"/>
    <property type="evidence" value="ECO:0007669"/>
    <property type="project" value="TreeGrafter"/>
</dbReference>
<organism evidence="1 2">
    <name type="scientific">Clostridium scindens (strain JCM 10418 / VPI 12708)</name>
    <dbReference type="NCBI Taxonomy" id="29347"/>
    <lineage>
        <taxon>Bacteria</taxon>
        <taxon>Bacillati</taxon>
        <taxon>Bacillota</taxon>
        <taxon>Clostridia</taxon>
        <taxon>Lachnospirales</taxon>
        <taxon>Lachnospiraceae</taxon>
    </lineage>
</organism>